<proteinExistence type="predicted"/>
<dbReference type="InterPro" id="IPR023346">
    <property type="entry name" value="Lysozyme-like_dom_sf"/>
</dbReference>
<comment type="caution">
    <text evidence="2">The sequence shown here is derived from an EMBL/GenBank/DDBJ whole genome shotgun (WGS) entry which is preliminary data.</text>
</comment>
<evidence type="ECO:0000256" key="1">
    <source>
        <dbReference type="SAM" id="MobiDB-lite"/>
    </source>
</evidence>
<evidence type="ECO:0000313" key="2">
    <source>
        <dbReference type="EMBL" id="MEO1758144.1"/>
    </source>
</evidence>
<dbReference type="SUPFAM" id="SSF53955">
    <property type="entry name" value="Lysozyme-like"/>
    <property type="match status" value="1"/>
</dbReference>
<dbReference type="Proteomes" id="UP001462961">
    <property type="component" value="Unassembled WGS sequence"/>
</dbReference>
<name>A0ABV0E3Z6_9BURK</name>
<accession>A0ABV0E3Z6</accession>
<dbReference type="Gene3D" id="1.10.530.10">
    <property type="match status" value="1"/>
</dbReference>
<dbReference type="RefSeq" id="WP_107203740.1">
    <property type="nucleotide sequence ID" value="NZ_CP015959.1"/>
</dbReference>
<evidence type="ECO:0000313" key="3">
    <source>
        <dbReference type="Proteomes" id="UP001462961"/>
    </source>
</evidence>
<feature type="region of interest" description="Disordered" evidence="1">
    <location>
        <begin position="1"/>
        <end position="21"/>
    </location>
</feature>
<reference evidence="2 3" key="1">
    <citation type="submission" date="2024-01" db="EMBL/GenBank/DDBJ databases">
        <title>The diversity of rhizobia nodulating Mimosa spp. in eleven states of Brazil covering several biomes is determined by host plant, location, and edaphic factors.</title>
        <authorList>
            <person name="Rouws L."/>
            <person name="Barauna A."/>
            <person name="Beukes C."/>
            <person name="De Faria S.M."/>
            <person name="Gross E."/>
            <person name="Dos Reis Junior F.B."/>
            <person name="Simon M."/>
            <person name="Maluk M."/>
            <person name="Odee D.W."/>
            <person name="Kenicer G."/>
            <person name="Young J.P.W."/>
            <person name="Reis V.M."/>
            <person name="Zilli J."/>
            <person name="James E.K."/>
        </authorList>
    </citation>
    <scope>NUCLEOTIDE SEQUENCE [LARGE SCALE GENOMIC DNA]</scope>
    <source>
        <strain evidence="2 3">JHI1651</strain>
    </source>
</reference>
<gene>
    <name evidence="2" type="ORF">VOI32_29930</name>
</gene>
<keyword evidence="3" id="KW-1185">Reference proteome</keyword>
<dbReference type="EMBL" id="JAYLVJ010000048">
    <property type="protein sequence ID" value="MEO1758144.1"/>
    <property type="molecule type" value="Genomic_DNA"/>
</dbReference>
<protein>
    <submittedName>
        <fullName evidence="2">Lytic transglycosylase domain-containing protein</fullName>
    </submittedName>
</protein>
<organism evidence="2 3">
    <name type="scientific">Paraburkholderia caribensis</name>
    <dbReference type="NCBI Taxonomy" id="75105"/>
    <lineage>
        <taxon>Bacteria</taxon>
        <taxon>Pseudomonadati</taxon>
        <taxon>Pseudomonadota</taxon>
        <taxon>Betaproteobacteria</taxon>
        <taxon>Burkholderiales</taxon>
        <taxon>Burkholderiaceae</taxon>
        <taxon>Paraburkholderia</taxon>
    </lineage>
</organism>
<feature type="compositionally biased region" description="Low complexity" evidence="1">
    <location>
        <begin position="1"/>
        <end position="14"/>
    </location>
</feature>
<sequence length="937" mass="103877">MSAQQNNQRAAAPAVSSPQTWRYPFPGRDHKEITDPDIFYHALAGMEDGFFPLGVNGFPHGGVHFGKGSSSRVDQTGGVRVIANGEVVAFRLDDAYPQLHFTQDRRWAMYSTGFVLVRHHMTMPPAPGNTANGQPADETLTFFSLYMHVADWSTYLADGSMVRPGWWPGVDAYRIGNKNRQENGGEAAGAFVWSEPKPGKKRNQFIAGHHVAFLPEGSEVIIGERRGEWGHIRSISAGNLVSAKSGSYFGWEDKDVPWVQPDGDESGTASVTSEGDWGWLYLHDQQPVREPRGVGSVVVPPQPIPVKAGTLMGQVGEYHDYERSTPLPPVPARQLLHLEVFAGDELKEFIGKCRARAAQLPASDRTVLVVQAGAKLVIHPAEPDHKLGTRHPLYDAKETARSPKSGPWVQVQPRYLTIGSIAALDGGPVWIRRDDLNRGPNGLSAWMRFPLQVRAVADPANAQTFAFPRAQLDGMGDGNVAVDDENIRWWRISLVAADGTDQRGWVGEKAHPGTTWESPWAWPGFEIVDTTGVALTDAFRRNLSVTGSADWREQTEFEPSTAAVNGSVLLQRLERTVSRIPLQYGEKKSGKDGQEVVTARKLQRAMNTSWLASELAHVILRYESEWGGGMSRWEALTPLMRNARENWQCELQRIKKLQWWDDVKGAVEGFPASPVVNHIHPIALVGNFSTSERLTCPHCGSDLTLTASTLKSIFLNISGDDAEHYSVTVTDAFVKYGINTCNRASHFLGQCAVECGGFTAFRESLYYTNGDRLWATYPTALKAGLHRLHPTWSLPQIEDYSKRNLIRNDAELGEVLFGDEEYPGRDYRGRGLLHMTWLGTYKQYKMASGIDVADDPSKVENDSFVAADSSAWFWNSHAISTSADANNVRGVTKVINPAMKDFALRKDATKRAFEHLNKGQQPCKHDWESTLTGENGW</sequence>